<protein>
    <submittedName>
        <fullName evidence="3">Uncharacterized protein</fullName>
    </submittedName>
</protein>
<dbReference type="AlphaFoldDB" id="A0AAV1TLF9"/>
<evidence type="ECO:0000313" key="3">
    <source>
        <dbReference type="EMBL" id="CAK7921494.1"/>
    </source>
</evidence>
<sequence length="42" mass="4368">MSDMMPPRSPEPDNLALAVSAPDNTEEAGATFESDASSDSPE</sequence>
<name>A0AAV1TLF9_9STRA</name>
<dbReference type="EMBL" id="CAKLBY020000058">
    <property type="protein sequence ID" value="CAK7921494.1"/>
    <property type="molecule type" value="Genomic_DNA"/>
</dbReference>
<dbReference type="EMBL" id="CAKLBY020000058">
    <property type="protein sequence ID" value="CAK7921446.1"/>
    <property type="molecule type" value="Genomic_DNA"/>
</dbReference>
<reference evidence="3" key="1">
    <citation type="submission" date="2024-01" db="EMBL/GenBank/DDBJ databases">
        <authorList>
            <person name="Webb A."/>
        </authorList>
    </citation>
    <scope>NUCLEOTIDE SEQUENCE</scope>
    <source>
        <strain evidence="3">Pm1</strain>
    </source>
</reference>
<evidence type="ECO:0000313" key="4">
    <source>
        <dbReference type="Proteomes" id="UP001162060"/>
    </source>
</evidence>
<organism evidence="3 4">
    <name type="scientific">Peronospora matthiolae</name>
    <dbReference type="NCBI Taxonomy" id="2874970"/>
    <lineage>
        <taxon>Eukaryota</taxon>
        <taxon>Sar</taxon>
        <taxon>Stramenopiles</taxon>
        <taxon>Oomycota</taxon>
        <taxon>Peronosporomycetes</taxon>
        <taxon>Peronosporales</taxon>
        <taxon>Peronosporaceae</taxon>
        <taxon>Peronospora</taxon>
    </lineage>
</organism>
<dbReference type="Proteomes" id="UP001162060">
    <property type="component" value="Unassembled WGS sequence"/>
</dbReference>
<evidence type="ECO:0000256" key="1">
    <source>
        <dbReference type="SAM" id="MobiDB-lite"/>
    </source>
</evidence>
<proteinExistence type="predicted"/>
<comment type="caution">
    <text evidence="3">The sequence shown here is derived from an EMBL/GenBank/DDBJ whole genome shotgun (WGS) entry which is preliminary data.</text>
</comment>
<evidence type="ECO:0000313" key="2">
    <source>
        <dbReference type="EMBL" id="CAK7921446.1"/>
    </source>
</evidence>
<feature type="region of interest" description="Disordered" evidence="1">
    <location>
        <begin position="1"/>
        <end position="42"/>
    </location>
</feature>
<gene>
    <name evidence="2" type="ORF">PM001_LOCUS7146</name>
    <name evidence="3" type="ORF">PM001_LOCUS7170</name>
</gene>
<accession>A0AAV1TLF9</accession>